<feature type="domain" description="HTH araC/xylS-type" evidence="7">
    <location>
        <begin position="237"/>
        <end position="335"/>
    </location>
</feature>
<dbReference type="PANTHER" id="PTHR43280:SF10">
    <property type="entry name" value="REGULATORY PROTEIN POCR"/>
    <property type="match status" value="1"/>
</dbReference>
<dbReference type="Gene3D" id="1.10.10.60">
    <property type="entry name" value="Homeodomain-like"/>
    <property type="match status" value="2"/>
</dbReference>
<dbReference type="SMART" id="SM00342">
    <property type="entry name" value="HTH_ARAC"/>
    <property type="match status" value="1"/>
</dbReference>
<dbReference type="Pfam" id="PF12833">
    <property type="entry name" value="HTH_18"/>
    <property type="match status" value="1"/>
</dbReference>
<dbReference type="EMBL" id="JABTDW010000001">
    <property type="protein sequence ID" value="NSB13237.1"/>
    <property type="molecule type" value="Genomic_DNA"/>
</dbReference>
<evidence type="ECO:0000256" key="3">
    <source>
        <dbReference type="ARBA" id="ARBA00023125"/>
    </source>
</evidence>
<protein>
    <recommendedName>
        <fullName evidence="1">Stage 0 sporulation protein A homolog</fullName>
    </recommendedName>
</protein>
<dbReference type="RefSeq" id="WP_041899167.1">
    <property type="nucleotide sequence ID" value="NZ_CP010086.2"/>
</dbReference>
<dbReference type="GO" id="GO:0043565">
    <property type="term" value="F:sequence-specific DNA binding"/>
    <property type="evidence" value="ECO:0007669"/>
    <property type="project" value="InterPro"/>
</dbReference>
<evidence type="ECO:0000259" key="7">
    <source>
        <dbReference type="PROSITE" id="PS01124"/>
    </source>
</evidence>
<dbReference type="PROSITE" id="PS01124">
    <property type="entry name" value="HTH_ARAC_FAMILY_2"/>
    <property type="match status" value="1"/>
</dbReference>
<dbReference type="Pfam" id="PF00072">
    <property type="entry name" value="Response_reg"/>
    <property type="match status" value="1"/>
</dbReference>
<dbReference type="PANTHER" id="PTHR43280">
    <property type="entry name" value="ARAC-FAMILY TRANSCRIPTIONAL REGULATOR"/>
    <property type="match status" value="1"/>
</dbReference>
<evidence type="ECO:0000259" key="8">
    <source>
        <dbReference type="PROSITE" id="PS50110"/>
    </source>
</evidence>
<keyword evidence="2" id="KW-0805">Transcription regulation</keyword>
<evidence type="ECO:0000313" key="9">
    <source>
        <dbReference type="EMBL" id="AJH01093.1"/>
    </source>
</evidence>
<keyword evidence="4" id="KW-0804">Transcription</keyword>
<organism evidence="9 11">
    <name type="scientific">Clostridium beijerinckii</name>
    <name type="common">Clostridium MP</name>
    <dbReference type="NCBI Taxonomy" id="1520"/>
    <lineage>
        <taxon>Bacteria</taxon>
        <taxon>Bacillati</taxon>
        <taxon>Bacillota</taxon>
        <taxon>Clostridia</taxon>
        <taxon>Eubacteriales</taxon>
        <taxon>Clostridiaceae</taxon>
        <taxon>Clostridium</taxon>
    </lineage>
</organism>
<reference evidence="9" key="2">
    <citation type="submission" date="2016-02" db="EMBL/GenBank/DDBJ databases">
        <title>Genome sequence of Clostridium beijerinckii strain 59B.</title>
        <authorList>
            <person name="Little G.T."/>
            <person name="Minton N.P."/>
        </authorList>
    </citation>
    <scope>NUCLEOTIDE SEQUENCE</scope>
    <source>
        <strain evidence="9">NCIMB 14988</strain>
    </source>
</reference>
<dbReference type="InterPro" id="IPR001789">
    <property type="entry name" value="Sig_transdc_resp-reg_receiver"/>
</dbReference>
<dbReference type="Proteomes" id="UP000031866">
    <property type="component" value="Chromosome"/>
</dbReference>
<gene>
    <name evidence="10" type="ORF">BCD95_001496</name>
    <name evidence="9" type="ORF">LF65_04560</name>
</gene>
<evidence type="ECO:0000256" key="4">
    <source>
        <dbReference type="ARBA" id="ARBA00023163"/>
    </source>
</evidence>
<dbReference type="Gene3D" id="3.40.50.2300">
    <property type="match status" value="1"/>
</dbReference>
<evidence type="ECO:0000313" key="10">
    <source>
        <dbReference type="EMBL" id="NSB13237.1"/>
    </source>
</evidence>
<dbReference type="Proteomes" id="UP000822184">
    <property type="component" value="Unassembled WGS sequence"/>
</dbReference>
<feature type="modified residue" description="4-aspartylphosphate" evidence="6">
    <location>
        <position position="54"/>
    </location>
</feature>
<dbReference type="AlphaFoldDB" id="A0A0B5QSP1"/>
<dbReference type="GO" id="GO:0003700">
    <property type="term" value="F:DNA-binding transcription factor activity"/>
    <property type="evidence" value="ECO:0007669"/>
    <property type="project" value="InterPro"/>
</dbReference>
<dbReference type="STRING" id="1520.LF65_04560"/>
<feature type="domain" description="Response regulatory" evidence="8">
    <location>
        <begin position="3"/>
        <end position="119"/>
    </location>
</feature>
<keyword evidence="3" id="KW-0238">DNA-binding</keyword>
<evidence type="ECO:0000256" key="2">
    <source>
        <dbReference type="ARBA" id="ARBA00023015"/>
    </source>
</evidence>
<dbReference type="OrthoDB" id="324626at2"/>
<dbReference type="GO" id="GO:0000160">
    <property type="term" value="P:phosphorelay signal transduction system"/>
    <property type="evidence" value="ECO:0007669"/>
    <property type="project" value="InterPro"/>
</dbReference>
<dbReference type="SMART" id="SM00448">
    <property type="entry name" value="REC"/>
    <property type="match status" value="1"/>
</dbReference>
<reference evidence="11" key="1">
    <citation type="submission" date="2014-12" db="EMBL/GenBank/DDBJ databases">
        <title>Genome sequence of Clostridium beijerinckii strain 59B.</title>
        <authorList>
            <person name="Little G.T."/>
            <person name="Minton N.P."/>
        </authorList>
    </citation>
    <scope>NUCLEOTIDE SEQUENCE [LARGE SCALE GENOMIC DNA]</scope>
    <source>
        <strain evidence="11">59B</strain>
    </source>
</reference>
<keyword evidence="6" id="KW-0597">Phosphoprotein</keyword>
<evidence type="ECO:0000256" key="6">
    <source>
        <dbReference type="PROSITE-ProRule" id="PRU00169"/>
    </source>
</evidence>
<comment type="function">
    <text evidence="5">May play the central regulatory role in sporulation. It may be an element of the effector pathway responsible for the activation of sporulation genes in response to nutritional stress. Spo0A may act in concert with spo0H (a sigma factor) to control the expression of some genes that are critical to the sporulation process.</text>
</comment>
<dbReference type="InterPro" id="IPR011006">
    <property type="entry name" value="CheY-like_superfamily"/>
</dbReference>
<dbReference type="InterPro" id="IPR009057">
    <property type="entry name" value="Homeodomain-like_sf"/>
</dbReference>
<evidence type="ECO:0000256" key="1">
    <source>
        <dbReference type="ARBA" id="ARBA00018672"/>
    </source>
</evidence>
<evidence type="ECO:0000313" key="11">
    <source>
        <dbReference type="Proteomes" id="UP000031866"/>
    </source>
</evidence>
<dbReference type="PROSITE" id="PS50110">
    <property type="entry name" value="RESPONSE_REGULATORY"/>
    <property type="match status" value="1"/>
</dbReference>
<reference evidence="10" key="3">
    <citation type="submission" date="2020-06" db="EMBL/GenBank/DDBJ databases">
        <title>Genomic insights into acetone-butanol-ethanol (ABE) fermentation by sequencing solventogenic clostridia strains.</title>
        <authorList>
            <person name="Brown S."/>
        </authorList>
    </citation>
    <scope>NUCLEOTIDE SEQUENCE</scope>
    <source>
        <strain evidence="10">DJ123</strain>
    </source>
</reference>
<accession>A0A0B5QSP1</accession>
<proteinExistence type="predicted"/>
<dbReference type="SUPFAM" id="SSF52172">
    <property type="entry name" value="CheY-like"/>
    <property type="match status" value="1"/>
</dbReference>
<dbReference type="KEGG" id="cbei:LF65_04560"/>
<dbReference type="SUPFAM" id="SSF46689">
    <property type="entry name" value="Homeodomain-like"/>
    <property type="match status" value="2"/>
</dbReference>
<sequence>MYGVLIADDEPLMRASLKVMISKVEGFEVLYSVGSGEQAVEICKNNKIDIVFMDIMMPGESGIESSKKIYTINPSTTIFIVSSYNSFDFAIEALKTKVKEYISKPVSFSQIEKLLSNYKDENQNVKSEIEGNKYDSLLLIIKEKNYKKMYYEIPKIIDEMCSSKKSDTKLLREEFMQIGENLINSVQLLNKKPKKLNELFPMEEDLGNEKRFFEFWLFKVMNYVFQQNSIKKYSILNDVFSYIENNIEEEIGLNEIINNCSVSQGYLSRIFKRQFNISVMEYLHMRKINMAKSYFCFTDLSITDVAFKLGYNESSYFSKVFKKYENTTVYKYKKML</sequence>
<dbReference type="InterPro" id="IPR018060">
    <property type="entry name" value="HTH_AraC"/>
</dbReference>
<name>A0A0B5QSP1_CLOBE</name>
<dbReference type="EMBL" id="CP010086">
    <property type="protein sequence ID" value="AJH01093.1"/>
    <property type="molecule type" value="Genomic_DNA"/>
</dbReference>
<evidence type="ECO:0000256" key="5">
    <source>
        <dbReference type="ARBA" id="ARBA00024867"/>
    </source>
</evidence>
<dbReference type="CDD" id="cd17536">
    <property type="entry name" value="REC_YesN-like"/>
    <property type="match status" value="1"/>
</dbReference>